<gene>
    <name evidence="2" type="ORF">A2Y75_09855</name>
</gene>
<dbReference type="Pfam" id="PF19516">
    <property type="entry name" value="DUF6049"/>
    <property type="match status" value="1"/>
</dbReference>
<reference evidence="2 3" key="1">
    <citation type="journal article" date="2016" name="Nat. Commun.">
        <title>Thousands of microbial genomes shed light on interconnected biogeochemical processes in an aquifer system.</title>
        <authorList>
            <person name="Anantharaman K."/>
            <person name="Brown C.T."/>
            <person name="Hug L.A."/>
            <person name="Sharon I."/>
            <person name="Castelle C.J."/>
            <person name="Probst A.J."/>
            <person name="Thomas B.C."/>
            <person name="Singh A."/>
            <person name="Wilkins M.J."/>
            <person name="Karaoz U."/>
            <person name="Brodie E.L."/>
            <person name="Williams K.H."/>
            <person name="Hubbard S.S."/>
            <person name="Banfield J.F."/>
        </authorList>
    </citation>
    <scope>NUCLEOTIDE SEQUENCE [LARGE SCALE GENOMIC DNA]</scope>
</reference>
<dbReference type="Proteomes" id="UP000177876">
    <property type="component" value="Unassembled WGS sequence"/>
</dbReference>
<dbReference type="STRING" id="1797197.A2Y75_09855"/>
<proteinExistence type="predicted"/>
<sequence>MPGRRTRIVLTMSLPCLLLLLLLFPFSLTQPVFAQTEGISVSASMVSYSYAPTDKAHLAIALQIPHSRETSLSLDLLLYSALSTRSQLASFQEGKRRYPMLTQQLEAIGTKTEWSDKEYIVNLDEFGLESGVYPFEVAVSQQGEKLASCYNFLVIMRASAGKPLNLSPLWSIDFLPAENAEGGTFDTGLAGACSSSSREPGFLYALTKTLKQSGPGTSNLLLPRATYEGIETLAERAEDADAGEAEKGADEIMHSLNEMLSSGQLGLMGTTYSFALPDSLVATGMESDIAPQMRLVLEEPGNLSKESSGFALPLFSLTDSAVQRMYEAGVDFTVVGEEALQASSAGSSLLEGATLCQPVNFTGSNGGSIKAFPLDAAIYHYLEGTTETDPSRLIQRVIADLAMLQREKPALRCCTLAFPPGFMPSQEFMEGFYNTLKGCSWLRVAPLSQLNGELQAIPGITVPAPSYEEPQSGYALRLDEIRSQSVAFANAIQLEKHPLKTQLQKATLVAENYRFVTERDMEAGQAYLDSIESLIRGETSKIKIEQKRSFMLSSTEGNLNIAISSSLDYPITANLKMENSSLSFDDQEGITIRPRENSFSFSVNTHRKGSFIVDIVLETGGLIIDRTTTSVNTSIINTMAVILLACLAGLVAGIILIRRLSRGPYKGKHAKSRGG</sequence>
<dbReference type="AlphaFoldDB" id="A0A1F2WEY9"/>
<evidence type="ECO:0000313" key="2">
    <source>
        <dbReference type="EMBL" id="OFW55412.1"/>
    </source>
</evidence>
<keyword evidence="1" id="KW-1133">Transmembrane helix</keyword>
<evidence type="ECO:0000256" key="1">
    <source>
        <dbReference type="SAM" id="Phobius"/>
    </source>
</evidence>
<accession>A0A1F2WEY9</accession>
<protein>
    <submittedName>
        <fullName evidence="2">Uncharacterized protein</fullName>
    </submittedName>
</protein>
<name>A0A1F2WEY9_9ACTN</name>
<dbReference type="Gene3D" id="3.20.110.20">
    <property type="match status" value="1"/>
</dbReference>
<comment type="caution">
    <text evidence="2">The sequence shown here is derived from an EMBL/GenBank/DDBJ whole genome shotgun (WGS) entry which is preliminary data.</text>
</comment>
<keyword evidence="1" id="KW-0472">Membrane</keyword>
<keyword evidence="1" id="KW-0812">Transmembrane</keyword>
<evidence type="ECO:0000313" key="3">
    <source>
        <dbReference type="Proteomes" id="UP000177876"/>
    </source>
</evidence>
<dbReference type="EMBL" id="MELK01000054">
    <property type="protein sequence ID" value="OFW55412.1"/>
    <property type="molecule type" value="Genomic_DNA"/>
</dbReference>
<feature type="transmembrane region" description="Helical" evidence="1">
    <location>
        <begin position="635"/>
        <end position="657"/>
    </location>
</feature>
<organism evidence="2 3">
    <name type="scientific">Candidatus Solincola sediminis</name>
    <dbReference type="NCBI Taxonomy" id="1797199"/>
    <lineage>
        <taxon>Bacteria</taxon>
        <taxon>Bacillati</taxon>
        <taxon>Actinomycetota</taxon>
        <taxon>Candidatus Geothermincolia</taxon>
        <taxon>Candidatus Geothermincolales</taxon>
        <taxon>Candidatus Geothermincolaceae</taxon>
        <taxon>Candidatus Solincola</taxon>
    </lineage>
</organism>
<dbReference type="InterPro" id="IPR046112">
    <property type="entry name" value="DUF6049"/>
</dbReference>